<reference evidence="1 2" key="1">
    <citation type="journal article" date="2017" name="Curr. Biol.">
        <title>The Evolution of Venom by Co-option of Single-Copy Genes.</title>
        <authorList>
            <person name="Martinson E.O."/>
            <person name="Mrinalini"/>
            <person name="Kelkar Y.D."/>
            <person name="Chang C.H."/>
            <person name="Werren J.H."/>
        </authorList>
    </citation>
    <scope>NUCLEOTIDE SEQUENCE [LARGE SCALE GENOMIC DNA]</scope>
    <source>
        <strain evidence="1 2">Alberta</strain>
        <tissue evidence="1">Whole body</tissue>
    </source>
</reference>
<sequence>TTLTISIKFDIHIYFWILNSGKIRYYYFAFFLNHPIVTNNSAIMHLKENKITYFSSFGARD</sequence>
<organism evidence="1 2">
    <name type="scientific">Trichomalopsis sarcophagae</name>
    <dbReference type="NCBI Taxonomy" id="543379"/>
    <lineage>
        <taxon>Eukaryota</taxon>
        <taxon>Metazoa</taxon>
        <taxon>Ecdysozoa</taxon>
        <taxon>Arthropoda</taxon>
        <taxon>Hexapoda</taxon>
        <taxon>Insecta</taxon>
        <taxon>Pterygota</taxon>
        <taxon>Neoptera</taxon>
        <taxon>Endopterygota</taxon>
        <taxon>Hymenoptera</taxon>
        <taxon>Apocrita</taxon>
        <taxon>Proctotrupomorpha</taxon>
        <taxon>Chalcidoidea</taxon>
        <taxon>Pteromalidae</taxon>
        <taxon>Pteromalinae</taxon>
        <taxon>Trichomalopsis</taxon>
    </lineage>
</organism>
<proteinExistence type="predicted"/>
<comment type="caution">
    <text evidence="1">The sequence shown here is derived from an EMBL/GenBank/DDBJ whole genome shotgun (WGS) entry which is preliminary data.</text>
</comment>
<dbReference type="AlphaFoldDB" id="A0A232EH20"/>
<name>A0A232EH20_9HYME</name>
<dbReference type="Proteomes" id="UP000215335">
    <property type="component" value="Unassembled WGS sequence"/>
</dbReference>
<feature type="non-terminal residue" evidence="1">
    <location>
        <position position="1"/>
    </location>
</feature>
<gene>
    <name evidence="1" type="ORF">TSAR_015081</name>
</gene>
<evidence type="ECO:0000313" key="2">
    <source>
        <dbReference type="Proteomes" id="UP000215335"/>
    </source>
</evidence>
<dbReference type="EMBL" id="NNAY01004627">
    <property type="protein sequence ID" value="OXU17638.1"/>
    <property type="molecule type" value="Genomic_DNA"/>
</dbReference>
<keyword evidence="2" id="KW-1185">Reference proteome</keyword>
<evidence type="ECO:0000313" key="1">
    <source>
        <dbReference type="EMBL" id="OXU17638.1"/>
    </source>
</evidence>
<protein>
    <submittedName>
        <fullName evidence="1">Uncharacterized protein</fullName>
    </submittedName>
</protein>
<accession>A0A232EH20</accession>